<keyword evidence="2" id="KW-0813">Transport</keyword>
<evidence type="ECO:0000256" key="8">
    <source>
        <dbReference type="SAM" id="Phobius"/>
    </source>
</evidence>
<dbReference type="AlphaFoldDB" id="A0AAN8K9C4"/>
<sequence>MAAKNTDRDNSQEEGPHFGSKIGLICSCLGCVVGTGNVWRFPRIVANNSGQEGGLAFLLVWFMFLLIWSIPMLMIEYGTGRYTQKAVIGSFREFIGDKAAWCGAWISMVTFFISCYYSVVLGWCFYYAVYCIGNELPETAEESRQIFRDYAEESSWPVLTHAVAVIVAGFSVIQGVKTIEKVNMVLVPSLLLIILFTFIWSLTREYANIGITYLFSPNWDSLKEPRLWVDALSQNAYDTGAGLGLMIPYSSFMTRENAVVKYATLIPTTNNLISLLSAILIFSTVFSTLTLTRPQIGETQIVDIVKDSGPGSTGLTFIWIPVLFSSIGTFGRVLCVLFFICLSFAGVTSLISNLELTTHTLYDFGVPRKLGAPITVVVTFLIGLMSALNIDILTNQDFVWGFALVVNGIMLQIMVISYGVNQFRQTIINEYSLDDWKLPRLWGWIVMFVAPLEAIVLIVWWAIDLISNETAEGEEWYEFGRETFITTITQWAVLMAILITVNLVVELVWRKQRVLSDEYERVYDQNSMDNLSDPTDPPHPSYGAIHDDTHSLKSYKDLTL</sequence>
<comment type="subcellular location">
    <subcellularLocation>
        <location evidence="1">Membrane</location>
        <topology evidence="1">Multi-pass membrane protein</topology>
    </subcellularLocation>
</comment>
<evidence type="ECO:0008006" key="11">
    <source>
        <dbReference type="Google" id="ProtNLM"/>
    </source>
</evidence>
<feature type="transmembrane region" description="Helical" evidence="8">
    <location>
        <begin position="330"/>
        <end position="351"/>
    </location>
</feature>
<feature type="transmembrane region" description="Helical" evidence="8">
    <location>
        <begin position="372"/>
        <end position="392"/>
    </location>
</feature>
<feature type="transmembrane region" description="Helical" evidence="8">
    <location>
        <begin position="54"/>
        <end position="78"/>
    </location>
</feature>
<feature type="binding site" evidence="6">
    <location>
        <position position="349"/>
    </location>
    <ligand>
        <name>Na(+)</name>
        <dbReference type="ChEBI" id="CHEBI:29101"/>
        <label>1</label>
    </ligand>
</feature>
<keyword evidence="6" id="KW-0479">Metal-binding</keyword>
<keyword evidence="4 8" id="KW-1133">Transmembrane helix</keyword>
<name>A0AAN8K9C4_PATCE</name>
<dbReference type="EMBL" id="JAZGQO010000005">
    <property type="protein sequence ID" value="KAK6187054.1"/>
    <property type="molecule type" value="Genomic_DNA"/>
</dbReference>
<dbReference type="GO" id="GO:0046872">
    <property type="term" value="F:metal ion binding"/>
    <property type="evidence" value="ECO:0007669"/>
    <property type="project" value="UniProtKB-KW"/>
</dbReference>
<evidence type="ECO:0000256" key="7">
    <source>
        <dbReference type="SAM" id="MobiDB-lite"/>
    </source>
</evidence>
<dbReference type="PANTHER" id="PTHR42948:SF1">
    <property type="entry name" value="TRANSPORTER"/>
    <property type="match status" value="1"/>
</dbReference>
<keyword evidence="10" id="KW-1185">Reference proteome</keyword>
<evidence type="ECO:0000256" key="4">
    <source>
        <dbReference type="ARBA" id="ARBA00022989"/>
    </source>
</evidence>
<feature type="region of interest" description="Disordered" evidence="7">
    <location>
        <begin position="527"/>
        <end position="548"/>
    </location>
</feature>
<dbReference type="PROSITE" id="PS50267">
    <property type="entry name" value="NA_NEUROTRAN_SYMP_3"/>
    <property type="match status" value="1"/>
</dbReference>
<dbReference type="Proteomes" id="UP001347796">
    <property type="component" value="Unassembled WGS sequence"/>
</dbReference>
<dbReference type="GO" id="GO:0016020">
    <property type="term" value="C:membrane"/>
    <property type="evidence" value="ECO:0007669"/>
    <property type="project" value="UniProtKB-SubCell"/>
</dbReference>
<feature type="transmembrane region" description="Helical" evidence="8">
    <location>
        <begin position="185"/>
        <end position="203"/>
    </location>
</feature>
<gene>
    <name evidence="9" type="ORF">SNE40_006302</name>
</gene>
<dbReference type="InterPro" id="IPR037272">
    <property type="entry name" value="SNS_sf"/>
</dbReference>
<feature type="transmembrane region" description="Helical" evidence="8">
    <location>
        <begin position="398"/>
        <end position="420"/>
    </location>
</feature>
<feature type="binding site" evidence="6">
    <location>
        <position position="270"/>
    </location>
    <ligand>
        <name>Na(+)</name>
        <dbReference type="ChEBI" id="CHEBI:29101"/>
        <label>1</label>
    </ligand>
</feature>
<dbReference type="PANTHER" id="PTHR42948">
    <property type="entry name" value="TRANSPORTER"/>
    <property type="match status" value="1"/>
</dbReference>
<dbReference type="Pfam" id="PF00209">
    <property type="entry name" value="SNF"/>
    <property type="match status" value="2"/>
</dbReference>
<dbReference type="PRINTS" id="PR00176">
    <property type="entry name" value="NANEUSMPORT"/>
</dbReference>
<organism evidence="9 10">
    <name type="scientific">Patella caerulea</name>
    <name type="common">Rayed Mediterranean limpet</name>
    <dbReference type="NCBI Taxonomy" id="87958"/>
    <lineage>
        <taxon>Eukaryota</taxon>
        <taxon>Metazoa</taxon>
        <taxon>Spiralia</taxon>
        <taxon>Lophotrochozoa</taxon>
        <taxon>Mollusca</taxon>
        <taxon>Gastropoda</taxon>
        <taxon>Patellogastropoda</taxon>
        <taxon>Patelloidea</taxon>
        <taxon>Patellidae</taxon>
        <taxon>Patella</taxon>
    </lineage>
</organism>
<feature type="transmembrane region" description="Helical" evidence="8">
    <location>
        <begin position="154"/>
        <end position="173"/>
    </location>
</feature>
<keyword evidence="5 8" id="KW-0472">Membrane</keyword>
<evidence type="ECO:0000313" key="9">
    <source>
        <dbReference type="EMBL" id="KAK6187054.1"/>
    </source>
</evidence>
<feature type="transmembrane region" description="Helical" evidence="8">
    <location>
        <begin position="272"/>
        <end position="292"/>
    </location>
</feature>
<evidence type="ECO:0000313" key="10">
    <source>
        <dbReference type="Proteomes" id="UP001347796"/>
    </source>
</evidence>
<feature type="binding site" evidence="6">
    <location>
        <position position="30"/>
    </location>
    <ligand>
        <name>Na(+)</name>
        <dbReference type="ChEBI" id="CHEBI:29101"/>
        <label>1</label>
    </ligand>
</feature>
<protein>
    <recommendedName>
        <fullName evidence="11">Sodium-dependent transporter</fullName>
    </recommendedName>
</protein>
<feature type="transmembrane region" description="Helical" evidence="8">
    <location>
        <begin position="99"/>
        <end position="129"/>
    </location>
</feature>
<feature type="transmembrane region" description="Helical" evidence="8">
    <location>
        <begin position="441"/>
        <end position="463"/>
    </location>
</feature>
<feature type="binding site" evidence="6">
    <location>
        <position position="37"/>
    </location>
    <ligand>
        <name>Na(+)</name>
        <dbReference type="ChEBI" id="CHEBI:29101"/>
        <label>1</label>
    </ligand>
</feature>
<evidence type="ECO:0000256" key="3">
    <source>
        <dbReference type="ARBA" id="ARBA00022692"/>
    </source>
</evidence>
<accession>A0AAN8K9C4</accession>
<dbReference type="InterPro" id="IPR000175">
    <property type="entry name" value="Na/ntran_symport"/>
</dbReference>
<evidence type="ECO:0000256" key="1">
    <source>
        <dbReference type="ARBA" id="ARBA00004141"/>
    </source>
</evidence>
<proteinExistence type="predicted"/>
<reference evidence="9 10" key="1">
    <citation type="submission" date="2024-01" db="EMBL/GenBank/DDBJ databases">
        <title>The genome of the rayed Mediterranean limpet Patella caerulea (Linnaeus, 1758).</title>
        <authorList>
            <person name="Anh-Thu Weber A."/>
            <person name="Halstead-Nussloch G."/>
        </authorList>
    </citation>
    <scope>NUCLEOTIDE SEQUENCE [LARGE SCALE GENOMIC DNA]</scope>
    <source>
        <strain evidence="9">AATW-2023a</strain>
        <tissue evidence="9">Whole specimen</tissue>
    </source>
</reference>
<dbReference type="SUPFAM" id="SSF161070">
    <property type="entry name" value="SNF-like"/>
    <property type="match status" value="1"/>
</dbReference>
<evidence type="ECO:0000256" key="6">
    <source>
        <dbReference type="PIRSR" id="PIRSR600175-1"/>
    </source>
</evidence>
<feature type="binding site" evidence="6">
    <location>
        <position position="33"/>
    </location>
    <ligand>
        <name>Na(+)</name>
        <dbReference type="ChEBI" id="CHEBI:29101"/>
        <label>1</label>
    </ligand>
</feature>
<keyword evidence="6" id="KW-0915">Sodium</keyword>
<keyword evidence="3 8" id="KW-0812">Transmembrane</keyword>
<feature type="transmembrane region" description="Helical" evidence="8">
    <location>
        <begin position="483"/>
        <end position="505"/>
    </location>
</feature>
<comment type="caution">
    <text evidence="9">The sequence shown here is derived from an EMBL/GenBank/DDBJ whole genome shotgun (WGS) entry which is preliminary data.</text>
</comment>
<evidence type="ECO:0000256" key="2">
    <source>
        <dbReference type="ARBA" id="ARBA00022448"/>
    </source>
</evidence>
<dbReference type="NCBIfam" id="NF037979">
    <property type="entry name" value="Na_transp"/>
    <property type="match status" value="1"/>
</dbReference>
<evidence type="ECO:0000256" key="5">
    <source>
        <dbReference type="ARBA" id="ARBA00023136"/>
    </source>
</evidence>